<evidence type="ECO:0000313" key="7">
    <source>
        <dbReference type="EMBL" id="CAD9589608.1"/>
    </source>
</evidence>
<dbReference type="InterPro" id="IPR027640">
    <property type="entry name" value="Kinesin-like_fam"/>
</dbReference>
<evidence type="ECO:0000256" key="2">
    <source>
        <dbReference type="ARBA" id="ARBA00022840"/>
    </source>
</evidence>
<dbReference type="InterPro" id="IPR001752">
    <property type="entry name" value="Kinesin_motor_dom"/>
</dbReference>
<dbReference type="InterPro" id="IPR019821">
    <property type="entry name" value="Kinesin_motor_CS"/>
</dbReference>
<evidence type="ECO:0000256" key="1">
    <source>
        <dbReference type="ARBA" id="ARBA00022741"/>
    </source>
</evidence>
<dbReference type="AlphaFoldDB" id="A0A7S2KYN0"/>
<dbReference type="Pfam" id="PF00225">
    <property type="entry name" value="Kinesin"/>
    <property type="match status" value="1"/>
</dbReference>
<evidence type="ECO:0000256" key="4">
    <source>
        <dbReference type="RuleBase" id="RU000394"/>
    </source>
</evidence>
<comment type="similarity">
    <text evidence="3 4">Belongs to the TRAFAC class myosin-kinesin ATPase superfamily. Kinesin family.</text>
</comment>
<keyword evidence="3 4" id="KW-0505">Motor protein</keyword>
<feature type="domain" description="Kinesin motor" evidence="6">
    <location>
        <begin position="22"/>
        <end position="363"/>
    </location>
</feature>
<dbReference type="SUPFAM" id="SSF52540">
    <property type="entry name" value="P-loop containing nucleoside triphosphate hydrolases"/>
    <property type="match status" value="1"/>
</dbReference>
<keyword evidence="4" id="KW-0493">Microtubule</keyword>
<name>A0A7S2KYN0_9STRA</name>
<keyword evidence="1 3" id="KW-0547">Nucleotide-binding</keyword>
<dbReference type="PRINTS" id="PR00380">
    <property type="entry name" value="KINESINHEAVY"/>
</dbReference>
<feature type="coiled-coil region" evidence="5">
    <location>
        <begin position="571"/>
        <end position="615"/>
    </location>
</feature>
<keyword evidence="5" id="KW-0175">Coiled coil</keyword>
<sequence length="753" mass="85535">MSEEEESKYYEEESKNDDDSKGIDVFLRIRPSKLGSSGFFTIDDFNEHVLNFRVPKAQGLIVNNTRTNYSFKFTHIIDEDSNQEEVFRKVGAPAVRNAISGFNSTIFAYGQTGSGKTFTITGGPERYADRGIIPRAISTIFKEIQSQSDINYSCFISYLEIYNENGYDLLSEEHSETSTLEDMQRVTMLEDEDGNYHFRNLSVHPVASEEDALNKLFLGDTNRAIGETEMNQASSRSHCIFTISIEGRRIGSDSVVRSKLNLVDLAGSERVHKTSSSGQTLTEAKHINSSLFFLEMVIVSLHEKSTKDKRVHVPYRNSMMTSVLRDSLGGNCMTAMIATISPEENQTDESISTCHFAQRVALVKNVAHINEDLEPEHIIRRLKTELGKLREEIKFLKGENGEDEEITQDQRNELIQQVHAYIDNKDIYATLNIGRITLAKIHDVHAIFKNIVLEAKSSPVTETSKSNSNPTNTGRELQLLRDTLAQRDREVAILVKMAKKGESISSGASAMKEILSEHKPSKENSVEKAATPSIGKAMERRVCGVERCIDSNILDVPQLAYNWFQKRYQGCKGMEENKLVLKAKYDEAKESGKRITNAKANIAQVKETIERGRRTRAVDALQNPGKVNEDESLQSIHPDEIPLREAIEREKETYKTNFNRLRELKATIEHLHKLMEKNKQKMQHEFDIWYREMCGDQQENIRAYRTQDKQEHGTNKELCIPPGIKLTGNKQTDTDILAFYKAKEALLARTKQK</sequence>
<evidence type="ECO:0000256" key="3">
    <source>
        <dbReference type="PROSITE-ProRule" id="PRU00283"/>
    </source>
</evidence>
<dbReference type="InterPro" id="IPR027417">
    <property type="entry name" value="P-loop_NTPase"/>
</dbReference>
<dbReference type="Gene3D" id="3.40.850.10">
    <property type="entry name" value="Kinesin motor domain"/>
    <property type="match status" value="1"/>
</dbReference>
<feature type="coiled-coil region" evidence="5">
    <location>
        <begin position="644"/>
        <end position="681"/>
    </location>
</feature>
<dbReference type="GO" id="GO:0005524">
    <property type="term" value="F:ATP binding"/>
    <property type="evidence" value="ECO:0007669"/>
    <property type="project" value="UniProtKB-UniRule"/>
</dbReference>
<organism evidence="7">
    <name type="scientific">Leptocylindrus danicus</name>
    <dbReference type="NCBI Taxonomy" id="163516"/>
    <lineage>
        <taxon>Eukaryota</taxon>
        <taxon>Sar</taxon>
        <taxon>Stramenopiles</taxon>
        <taxon>Ochrophyta</taxon>
        <taxon>Bacillariophyta</taxon>
        <taxon>Coscinodiscophyceae</taxon>
        <taxon>Chaetocerotophycidae</taxon>
        <taxon>Leptocylindrales</taxon>
        <taxon>Leptocylindraceae</taxon>
        <taxon>Leptocylindrus</taxon>
    </lineage>
</organism>
<reference evidence="7" key="1">
    <citation type="submission" date="2021-01" db="EMBL/GenBank/DDBJ databases">
        <authorList>
            <person name="Corre E."/>
            <person name="Pelletier E."/>
            <person name="Niang G."/>
            <person name="Scheremetjew M."/>
            <person name="Finn R."/>
            <person name="Kale V."/>
            <person name="Holt S."/>
            <person name="Cochrane G."/>
            <person name="Meng A."/>
            <person name="Brown T."/>
            <person name="Cohen L."/>
        </authorList>
    </citation>
    <scope>NUCLEOTIDE SEQUENCE</scope>
    <source>
        <strain evidence="7">B650</strain>
    </source>
</reference>
<gene>
    <name evidence="7" type="ORF">LDAN0321_LOCUS12952</name>
</gene>
<dbReference type="InterPro" id="IPR056524">
    <property type="entry name" value="KIF6/9_C"/>
</dbReference>
<feature type="binding site" evidence="3">
    <location>
        <begin position="110"/>
        <end position="117"/>
    </location>
    <ligand>
        <name>ATP</name>
        <dbReference type="ChEBI" id="CHEBI:30616"/>
    </ligand>
</feature>
<dbReference type="GO" id="GO:0008017">
    <property type="term" value="F:microtubule binding"/>
    <property type="evidence" value="ECO:0007669"/>
    <property type="project" value="InterPro"/>
</dbReference>
<dbReference type="GO" id="GO:0007018">
    <property type="term" value="P:microtubule-based movement"/>
    <property type="evidence" value="ECO:0007669"/>
    <property type="project" value="InterPro"/>
</dbReference>
<accession>A0A7S2KYN0</accession>
<protein>
    <recommendedName>
        <fullName evidence="4">Kinesin-like protein</fullName>
    </recommendedName>
</protein>
<proteinExistence type="inferred from homology"/>
<evidence type="ECO:0000256" key="5">
    <source>
        <dbReference type="SAM" id="Coils"/>
    </source>
</evidence>
<dbReference type="GO" id="GO:0003777">
    <property type="term" value="F:microtubule motor activity"/>
    <property type="evidence" value="ECO:0007669"/>
    <property type="project" value="InterPro"/>
</dbReference>
<keyword evidence="2 3" id="KW-0067">ATP-binding</keyword>
<dbReference type="InterPro" id="IPR036961">
    <property type="entry name" value="Kinesin_motor_dom_sf"/>
</dbReference>
<dbReference type="PROSITE" id="PS50067">
    <property type="entry name" value="KINESIN_MOTOR_2"/>
    <property type="match status" value="1"/>
</dbReference>
<dbReference type="GO" id="GO:0005874">
    <property type="term" value="C:microtubule"/>
    <property type="evidence" value="ECO:0007669"/>
    <property type="project" value="UniProtKB-KW"/>
</dbReference>
<dbReference type="Pfam" id="PF23735">
    <property type="entry name" value="KIF9"/>
    <property type="match status" value="1"/>
</dbReference>
<dbReference type="SMART" id="SM00129">
    <property type="entry name" value="KISc"/>
    <property type="match status" value="1"/>
</dbReference>
<dbReference type="PROSITE" id="PS00411">
    <property type="entry name" value="KINESIN_MOTOR_1"/>
    <property type="match status" value="1"/>
</dbReference>
<dbReference type="PANTHER" id="PTHR47968">
    <property type="entry name" value="CENTROMERE PROTEIN E"/>
    <property type="match status" value="1"/>
</dbReference>
<dbReference type="PANTHER" id="PTHR47968:SF67">
    <property type="entry name" value="KINESIN MOTOR DOMAIN-CONTAINING PROTEIN"/>
    <property type="match status" value="1"/>
</dbReference>
<dbReference type="EMBL" id="HBGY01020536">
    <property type="protein sequence ID" value="CAD9589608.1"/>
    <property type="molecule type" value="Transcribed_RNA"/>
</dbReference>
<evidence type="ECO:0000259" key="6">
    <source>
        <dbReference type="PROSITE" id="PS50067"/>
    </source>
</evidence>